<protein>
    <submittedName>
        <fullName evidence="1">Uncharacterized protein</fullName>
    </submittedName>
</protein>
<feature type="non-terminal residue" evidence="1">
    <location>
        <position position="1"/>
    </location>
</feature>
<name>A0A382DXP9_9ZZZZ</name>
<proteinExistence type="predicted"/>
<reference evidence="1" key="1">
    <citation type="submission" date="2018-05" db="EMBL/GenBank/DDBJ databases">
        <authorList>
            <person name="Lanie J.A."/>
            <person name="Ng W.-L."/>
            <person name="Kazmierczak K.M."/>
            <person name="Andrzejewski T.M."/>
            <person name="Davidsen T.M."/>
            <person name="Wayne K.J."/>
            <person name="Tettelin H."/>
            <person name="Glass J.I."/>
            <person name="Rusch D."/>
            <person name="Podicherti R."/>
            <person name="Tsui H.-C.T."/>
            <person name="Winkler M.E."/>
        </authorList>
    </citation>
    <scope>NUCLEOTIDE SEQUENCE</scope>
</reference>
<dbReference type="AlphaFoldDB" id="A0A382DXP9"/>
<evidence type="ECO:0000313" key="1">
    <source>
        <dbReference type="EMBL" id="SVB42337.1"/>
    </source>
</evidence>
<accession>A0A382DXP9</accession>
<gene>
    <name evidence="1" type="ORF">METZ01_LOCUS195191</name>
</gene>
<organism evidence="1">
    <name type="scientific">marine metagenome</name>
    <dbReference type="NCBI Taxonomy" id="408172"/>
    <lineage>
        <taxon>unclassified sequences</taxon>
        <taxon>metagenomes</taxon>
        <taxon>ecological metagenomes</taxon>
    </lineage>
</organism>
<sequence length="54" mass="5644">VLHHLTIPLDAAVWGCGSRASRILWATAILKAVKQSNVIVLGGGAALCKYCLPS</sequence>
<dbReference type="EMBL" id="UINC01041281">
    <property type="protein sequence ID" value="SVB42337.1"/>
    <property type="molecule type" value="Genomic_DNA"/>
</dbReference>